<dbReference type="GO" id="GO:0005925">
    <property type="term" value="C:focal adhesion"/>
    <property type="evidence" value="ECO:0007669"/>
    <property type="project" value="InterPro"/>
</dbReference>
<dbReference type="InterPro" id="IPR036137">
    <property type="entry name" value="Focal_adhe_kin_target_dom_sf"/>
</dbReference>
<dbReference type="GO" id="GO:0004713">
    <property type="term" value="F:protein tyrosine kinase activity"/>
    <property type="evidence" value="ECO:0007669"/>
    <property type="project" value="InterPro"/>
</dbReference>
<reference evidence="3" key="1">
    <citation type="submission" date="2011-11" db="EMBL/GenBank/DDBJ databases">
        <title>Decoding the brain transcriptome of the Eastern honeybee (Apis cerana) based on pyrosequencing.</title>
        <authorList>
            <person name="Sun L."/>
            <person name="Zheng H."/>
            <person name="Wang Y."/>
            <person name="Xie X."/>
            <person name="Zhu Y."/>
            <person name="Gu W."/>
            <person name="Wang S."/>
        </authorList>
    </citation>
    <scope>NUCLEOTIDE SEQUENCE</scope>
    <source>
        <tissue evidence="3">Brain</tissue>
    </source>
</reference>
<dbReference type="AlphaFoldDB" id="V9IDI7"/>
<feature type="compositionally biased region" description="Polar residues" evidence="1">
    <location>
        <begin position="482"/>
        <end position="523"/>
    </location>
</feature>
<dbReference type="PANTHER" id="PTHR46221:SF9">
    <property type="entry name" value="NON-SPECIFIC PROTEIN-TYROSINE KINASE"/>
    <property type="match status" value="1"/>
</dbReference>
<dbReference type="Gene3D" id="1.20.120.330">
    <property type="entry name" value="Nucleotidyltransferases domain 2"/>
    <property type="match status" value="1"/>
</dbReference>
<keyword evidence="3" id="KW-0418">Kinase</keyword>
<feature type="region of interest" description="Disordered" evidence="1">
    <location>
        <begin position="482"/>
        <end position="582"/>
    </location>
</feature>
<evidence type="ECO:0000256" key="1">
    <source>
        <dbReference type="SAM" id="MobiDB-lite"/>
    </source>
</evidence>
<dbReference type="Pfam" id="PF03623">
    <property type="entry name" value="Focal_AT"/>
    <property type="match status" value="1"/>
</dbReference>
<feature type="compositionally biased region" description="Polar residues" evidence="1">
    <location>
        <begin position="300"/>
        <end position="320"/>
    </location>
</feature>
<dbReference type="PANTHER" id="PTHR46221">
    <property type="entry name" value="FERM AND PDZ DOMAIN-CONTAINING PROTEIN FAMILY MEMBER"/>
    <property type="match status" value="1"/>
</dbReference>
<feature type="compositionally biased region" description="Low complexity" evidence="1">
    <location>
        <begin position="196"/>
        <end position="227"/>
    </location>
</feature>
<dbReference type="GO" id="GO:0007172">
    <property type="term" value="P:signal complex assembly"/>
    <property type="evidence" value="ECO:0007669"/>
    <property type="project" value="InterPro"/>
</dbReference>
<sequence length="644" mass="70629">MYMPQSQNAQNNQKQNPIHQSVSYIPSQHTNQQNQAIGANPIYTAQATSVTVVQAQKVQGPVYVQQIQTGIASHVPSSQAMNMNQQQLSFEIAQSHPIQVHFATSGGTVQPTSQQHLHPSTSNIVIGQQSTPITATQHSQAQCNVANLPITAATNATQYLVQPIVQSGMIRSTTPQIATGVAKITTFVNQKQDEQLTSSTDGTLSGSLISSAVSDSTMSSSSSMTEEAQQDQRIVQSQLFDSITENFSSGIDDEQKLLEQRLLEQQRQSEEDSRWLAREEKRLSIATSGDESASPPVPRSVTQSPSHEQHGANTGSIGSDKSTEKVIVVKKMEPTPTADLDRTNDKVYDCTTSVVRAVMSLSQGVQQSKADQYLELVRKVGIELRALLSSVDALMDILPISAHREVEMAHKVLSKDMAELVTAMKQAQKYSATTLDAEYRKGMLSAAHILAMDAKNLLDVIDSIRIRYPYVDNQICQNQNHINTSQESMSENRIRSSQSGEQFLRRSQSSERQGTTFRQSQSGDLLHRMGQSVDRSLQGSQTDVSSGSSLERRHHIVTNSLERNSTTRRQMTTNSLERKRPSLSCNISPMNNSVNLPPMVPVTCNLVQTVGPVIHPSQTVTTGINQQSVFTTNNKTNENATTDS</sequence>
<feature type="region of interest" description="Disordered" evidence="1">
    <location>
        <begin position="285"/>
        <end position="323"/>
    </location>
</feature>
<name>V9IDI7_APICE</name>
<feature type="compositionally biased region" description="Polar residues" evidence="1">
    <location>
        <begin position="533"/>
        <end position="549"/>
    </location>
</feature>
<feature type="compositionally biased region" description="Polar residues" evidence="1">
    <location>
        <begin position="557"/>
        <end position="575"/>
    </location>
</feature>
<dbReference type="SUPFAM" id="SSF68993">
    <property type="entry name" value="FAT domain of focal adhesion kinase"/>
    <property type="match status" value="1"/>
</dbReference>
<evidence type="ECO:0000313" key="3">
    <source>
        <dbReference type="EMBL" id="AEY59135.1"/>
    </source>
</evidence>
<evidence type="ECO:0000259" key="2">
    <source>
        <dbReference type="Pfam" id="PF03623"/>
    </source>
</evidence>
<organism evidence="3">
    <name type="scientific">Apis cerana</name>
    <name type="common">Indian honeybee</name>
    <dbReference type="NCBI Taxonomy" id="7461"/>
    <lineage>
        <taxon>Eukaryota</taxon>
        <taxon>Metazoa</taxon>
        <taxon>Ecdysozoa</taxon>
        <taxon>Arthropoda</taxon>
        <taxon>Hexapoda</taxon>
        <taxon>Insecta</taxon>
        <taxon>Pterygota</taxon>
        <taxon>Neoptera</taxon>
        <taxon>Endopterygota</taxon>
        <taxon>Hymenoptera</taxon>
        <taxon>Apocrita</taxon>
        <taxon>Aculeata</taxon>
        <taxon>Apoidea</taxon>
        <taxon>Anthophila</taxon>
        <taxon>Apidae</taxon>
        <taxon>Apis</taxon>
    </lineage>
</organism>
<feature type="domain" description="Focal AT" evidence="2">
    <location>
        <begin position="337"/>
        <end position="468"/>
    </location>
</feature>
<keyword evidence="3" id="KW-0808">Transferase</keyword>
<accession>V9IDI7</accession>
<proteinExistence type="evidence at transcript level"/>
<gene>
    <name evidence="3" type="ORF">ACCB01812.1</name>
</gene>
<dbReference type="EMBL" id="JR040443">
    <property type="protein sequence ID" value="AEY59135.1"/>
    <property type="molecule type" value="mRNA"/>
</dbReference>
<feature type="region of interest" description="Disordered" evidence="1">
    <location>
        <begin position="192"/>
        <end position="233"/>
    </location>
</feature>
<dbReference type="InterPro" id="IPR005189">
    <property type="entry name" value="Focal_adhesion_kin_target_dom"/>
</dbReference>
<protein>
    <submittedName>
        <fullName evidence="3">Focal adhesion kinase 1</fullName>
    </submittedName>
</protein>